<evidence type="ECO:0000313" key="2">
    <source>
        <dbReference type="Proteomes" id="UP000634136"/>
    </source>
</evidence>
<proteinExistence type="predicted"/>
<evidence type="ECO:0000313" key="1">
    <source>
        <dbReference type="EMBL" id="KAF7821611.1"/>
    </source>
</evidence>
<sequence>MKPRTQGNIPRSFKAIRLARGEIIVRRRRGSPSVGDAKKSITHGSTFFLCKISRVYAQIK</sequence>
<comment type="caution">
    <text evidence="1">The sequence shown here is derived from an EMBL/GenBank/DDBJ whole genome shotgun (WGS) entry which is preliminary data.</text>
</comment>
<accession>A0A834TI89</accession>
<gene>
    <name evidence="1" type="ORF">G2W53_027066</name>
</gene>
<dbReference type="EMBL" id="JAAIUW010000008">
    <property type="protein sequence ID" value="KAF7821611.1"/>
    <property type="molecule type" value="Genomic_DNA"/>
</dbReference>
<dbReference type="Proteomes" id="UP000634136">
    <property type="component" value="Unassembled WGS sequence"/>
</dbReference>
<reference evidence="1" key="1">
    <citation type="submission" date="2020-09" db="EMBL/GenBank/DDBJ databases">
        <title>Genome-Enabled Discovery of Anthraquinone Biosynthesis in Senna tora.</title>
        <authorList>
            <person name="Kang S.-H."/>
            <person name="Pandey R.P."/>
            <person name="Lee C.-M."/>
            <person name="Sim J.-S."/>
            <person name="Jeong J.-T."/>
            <person name="Choi B.-S."/>
            <person name="Jung M."/>
            <person name="Ginzburg D."/>
            <person name="Zhao K."/>
            <person name="Won S.Y."/>
            <person name="Oh T.-J."/>
            <person name="Yu Y."/>
            <person name="Kim N.-H."/>
            <person name="Lee O.R."/>
            <person name="Lee T.-H."/>
            <person name="Bashyal P."/>
            <person name="Kim T.-S."/>
            <person name="Lee W.-H."/>
            <person name="Kawkins C."/>
            <person name="Kim C.-K."/>
            <person name="Kim J.S."/>
            <person name="Ahn B.O."/>
            <person name="Rhee S.Y."/>
            <person name="Sohng J.K."/>
        </authorList>
    </citation>
    <scope>NUCLEOTIDE SEQUENCE</scope>
    <source>
        <tissue evidence="1">Leaf</tissue>
    </source>
</reference>
<organism evidence="1 2">
    <name type="scientific">Senna tora</name>
    <dbReference type="NCBI Taxonomy" id="362788"/>
    <lineage>
        <taxon>Eukaryota</taxon>
        <taxon>Viridiplantae</taxon>
        <taxon>Streptophyta</taxon>
        <taxon>Embryophyta</taxon>
        <taxon>Tracheophyta</taxon>
        <taxon>Spermatophyta</taxon>
        <taxon>Magnoliopsida</taxon>
        <taxon>eudicotyledons</taxon>
        <taxon>Gunneridae</taxon>
        <taxon>Pentapetalae</taxon>
        <taxon>rosids</taxon>
        <taxon>fabids</taxon>
        <taxon>Fabales</taxon>
        <taxon>Fabaceae</taxon>
        <taxon>Caesalpinioideae</taxon>
        <taxon>Cassia clade</taxon>
        <taxon>Senna</taxon>
    </lineage>
</organism>
<name>A0A834TI89_9FABA</name>
<keyword evidence="2" id="KW-1185">Reference proteome</keyword>
<dbReference type="AlphaFoldDB" id="A0A834TI89"/>
<protein>
    <submittedName>
        <fullName evidence="1">Uncharacterized protein</fullName>
    </submittedName>
</protein>